<dbReference type="InterPro" id="IPR053749">
    <property type="entry name" value="TA_system-associated_sf"/>
</dbReference>
<evidence type="ECO:0000313" key="3">
    <source>
        <dbReference type="Proteomes" id="UP000322139"/>
    </source>
</evidence>
<protein>
    <recommendedName>
        <fullName evidence="4">IseA DL-endopeptidase inhibitor family protein</fullName>
    </recommendedName>
</protein>
<gene>
    <name evidence="2" type="ORF">FZD51_14770</name>
</gene>
<dbReference type="RefSeq" id="WP_148975479.1">
    <property type="nucleotide sequence ID" value="NZ_JBNIKT010000009.1"/>
</dbReference>
<dbReference type="Gene3D" id="3.10.450.420">
    <property type="match status" value="1"/>
</dbReference>
<dbReference type="AlphaFoldDB" id="A0A5D4RB01"/>
<sequence>MKKLLSILLAAAALFTFSLGASAKSASGDLSSKKAAELAQSARVHHWNAMNGHIPSKKNTACPIRTFQYKGTEYRYLCSEINTKAKLTKYLNESFTLNAIDKGYKKYRFIEYKGKMAQPNADGGSLLEWNKAKAKLIYSRKDIRQFEFTVPYGEKQHEKKKVTFVKVRGKWQINAFDAVR</sequence>
<evidence type="ECO:0000313" key="2">
    <source>
        <dbReference type="EMBL" id="TYS46732.1"/>
    </source>
</evidence>
<reference evidence="2 3" key="1">
    <citation type="submission" date="2019-08" db="EMBL/GenBank/DDBJ databases">
        <title>Bacillus genomes from the desert of Cuatro Cienegas, Coahuila.</title>
        <authorList>
            <person name="Olmedo-Alvarez G."/>
        </authorList>
    </citation>
    <scope>NUCLEOTIDE SEQUENCE [LARGE SCALE GENOMIC DNA]</scope>
    <source>
        <strain evidence="2 3">CH446_14T</strain>
    </source>
</reference>
<dbReference type="EMBL" id="VTER01000007">
    <property type="protein sequence ID" value="TYS46732.1"/>
    <property type="molecule type" value="Genomic_DNA"/>
</dbReference>
<evidence type="ECO:0000256" key="1">
    <source>
        <dbReference type="SAM" id="SignalP"/>
    </source>
</evidence>
<comment type="caution">
    <text evidence="2">The sequence shown here is derived from an EMBL/GenBank/DDBJ whole genome shotgun (WGS) entry which is preliminary data.</text>
</comment>
<keyword evidence="1" id="KW-0732">Signal</keyword>
<organism evidence="2 3">
    <name type="scientific">Bacillus infantis</name>
    <dbReference type="NCBI Taxonomy" id="324767"/>
    <lineage>
        <taxon>Bacteria</taxon>
        <taxon>Bacillati</taxon>
        <taxon>Bacillota</taxon>
        <taxon>Bacilli</taxon>
        <taxon>Bacillales</taxon>
        <taxon>Bacillaceae</taxon>
        <taxon>Bacillus</taxon>
    </lineage>
</organism>
<proteinExistence type="predicted"/>
<dbReference type="Pfam" id="PF16800">
    <property type="entry name" value="Endopep_inhib"/>
    <property type="match status" value="1"/>
</dbReference>
<dbReference type="Proteomes" id="UP000322139">
    <property type="component" value="Unassembled WGS sequence"/>
</dbReference>
<accession>A0A5D4RB01</accession>
<feature type="chain" id="PRO_5023091751" description="IseA DL-endopeptidase inhibitor family protein" evidence="1">
    <location>
        <begin position="24"/>
        <end position="180"/>
    </location>
</feature>
<evidence type="ECO:0008006" key="4">
    <source>
        <dbReference type="Google" id="ProtNLM"/>
    </source>
</evidence>
<dbReference type="InterPro" id="IPR031841">
    <property type="entry name" value="Endopep_inhib"/>
</dbReference>
<feature type="signal peptide" evidence="1">
    <location>
        <begin position="1"/>
        <end position="23"/>
    </location>
</feature>
<name>A0A5D4RB01_9BACI</name>